<comment type="similarity">
    <text evidence="3 5">Belongs to the IPI1/TEX10 family.</text>
</comment>
<organism evidence="8 9">
    <name type="scientific">Tremella mesenterica</name>
    <name type="common">Jelly fungus</name>
    <dbReference type="NCBI Taxonomy" id="5217"/>
    <lineage>
        <taxon>Eukaryota</taxon>
        <taxon>Fungi</taxon>
        <taxon>Dikarya</taxon>
        <taxon>Basidiomycota</taxon>
        <taxon>Agaricomycotina</taxon>
        <taxon>Tremellomycetes</taxon>
        <taxon>Tremellales</taxon>
        <taxon>Tremellaceae</taxon>
        <taxon>Tremella</taxon>
    </lineage>
</organism>
<evidence type="ECO:0000256" key="5">
    <source>
        <dbReference type="RuleBase" id="RU368021"/>
    </source>
</evidence>
<proteinExistence type="inferred from homology"/>
<comment type="caution">
    <text evidence="8">The sequence shown here is derived from an EMBL/GenBank/DDBJ whole genome shotgun (WGS) entry which is preliminary data.</text>
</comment>
<sequence>MPKSAKRKREKAADFAKAKFKLGKGKKQPTNATDTSFKARSIALPGQASISRALVEGDSHEPRTSLGLGLDDVLARLRHPTAGVRKDSLASIKDLLVSEPTREVGKILRGLGVVISDEDTAVRKTLLGLFAWYLPLIPEETLSPHLPLLLLQTSSALSHIFPEIRITGCQLVSLLLDHIPSHVIGSWPFSSSGTNVLEGLRLAAGLGGETGSNSSIRLTPGAKLVTLRTLLSFVQKALTPHDSNEIGNIFSAWLDEPLRSRKGKEKAIGDFPLFHLGEVGHIAGISDWGLDVVPASEWELGRMAMDVPSDDVAVVSSLSALYIQVQPLLQTTFLEAAPQAFSPSTTSLTPVGSLEQTLDLCLVSASMTHVLARAIFSHNSPAPIKVTEGVIDFIKRMTPYFPFKPFHSGTTKDNDAHFQLSLTYASLVMLLAPKPPLLRLKGRREDEGRKEAVEEAWNTMTKQIRKGRSEALDEVAEWVIDCLAPRQDLLQPLLTPSSYSSLLPIIWSLLILPPTSSDIPNLVGTALLKHLQRVSSSSPIRTKGDNFLFHLTKVHEPPYPILPFYFPLDSPLRPLMRTWVESLPKVLWELGTKDDIATKGILTFLLEIGLKGQGSQSGESLLSQKSFNIISSKLGPFFHVQHPNKGSIPGPWSKLPNTTAKLAWDMATTWIEWDTSRTLQSAMNRAAEEKKHVA</sequence>
<name>A0A4Q1BUD0_TREME</name>
<dbReference type="STRING" id="5217.A0A4Q1BUD0"/>
<evidence type="ECO:0000313" key="8">
    <source>
        <dbReference type="EMBL" id="RXK41630.1"/>
    </source>
</evidence>
<dbReference type="EMBL" id="SDIL01000007">
    <property type="protein sequence ID" value="RXK41630.1"/>
    <property type="molecule type" value="Genomic_DNA"/>
</dbReference>
<dbReference type="InParanoid" id="A0A4Q1BUD0"/>
<accession>A0A4Q1BUD0</accession>
<dbReference type="InterPro" id="IPR016024">
    <property type="entry name" value="ARM-type_fold"/>
</dbReference>
<comment type="function">
    <text evidence="1 5">Component of the RIX1 complex required for processing of ITS2 sequences from 35S pre-rRNA.</text>
</comment>
<feature type="domain" description="Pre-rRNA-processing protein Ipi1 N-terminal" evidence="7">
    <location>
        <begin position="141"/>
        <end position="199"/>
    </location>
</feature>
<keyword evidence="5" id="KW-0698">rRNA processing</keyword>
<evidence type="ECO:0000259" key="7">
    <source>
        <dbReference type="Pfam" id="PF12333"/>
    </source>
</evidence>
<dbReference type="SUPFAM" id="SSF48371">
    <property type="entry name" value="ARM repeat"/>
    <property type="match status" value="1"/>
</dbReference>
<protein>
    <recommendedName>
        <fullName evidence="5">Pre-rRNA-processing protein</fullName>
    </recommendedName>
</protein>
<comment type="subcellular location">
    <subcellularLocation>
        <location evidence="2 5">Nucleus</location>
    </subcellularLocation>
</comment>
<gene>
    <name evidence="8" type="ORF">M231_01129</name>
</gene>
<dbReference type="OrthoDB" id="361362at2759"/>
<keyword evidence="5" id="KW-0690">Ribosome biogenesis</keyword>
<feature type="compositionally biased region" description="Basic residues" evidence="6">
    <location>
        <begin position="18"/>
        <end position="27"/>
    </location>
</feature>
<dbReference type="Proteomes" id="UP000289152">
    <property type="component" value="Unassembled WGS sequence"/>
</dbReference>
<evidence type="ECO:0000256" key="2">
    <source>
        <dbReference type="ARBA" id="ARBA00004123"/>
    </source>
</evidence>
<comment type="subunit">
    <text evidence="5">Component of the RIX1 complex.</text>
</comment>
<feature type="region of interest" description="Disordered" evidence="6">
    <location>
        <begin position="1"/>
        <end position="34"/>
    </location>
</feature>
<keyword evidence="9" id="KW-1185">Reference proteome</keyword>
<dbReference type="PANTHER" id="PTHR16056">
    <property type="entry name" value="REGULATOR OF MICROTUBULE DYNAMICS PROTEIN"/>
    <property type="match status" value="1"/>
</dbReference>
<reference evidence="8 9" key="1">
    <citation type="submission" date="2016-06" db="EMBL/GenBank/DDBJ databases">
        <title>Evolution of pathogenesis and genome organization in the Tremellales.</title>
        <authorList>
            <person name="Cuomo C."/>
            <person name="Litvintseva A."/>
            <person name="Heitman J."/>
            <person name="Chen Y."/>
            <person name="Sun S."/>
            <person name="Springer D."/>
            <person name="Dromer F."/>
            <person name="Young S."/>
            <person name="Zeng Q."/>
            <person name="Chapman S."/>
            <person name="Gujja S."/>
            <person name="Saif S."/>
            <person name="Birren B."/>
        </authorList>
    </citation>
    <scope>NUCLEOTIDE SEQUENCE [LARGE SCALE GENOMIC DNA]</scope>
    <source>
        <strain evidence="8 9">ATCC 28783</strain>
    </source>
</reference>
<evidence type="ECO:0000256" key="4">
    <source>
        <dbReference type="ARBA" id="ARBA00023242"/>
    </source>
</evidence>
<feature type="compositionally biased region" description="Basic residues" evidence="6">
    <location>
        <begin position="1"/>
        <end position="10"/>
    </location>
</feature>
<evidence type="ECO:0000256" key="6">
    <source>
        <dbReference type="SAM" id="MobiDB-lite"/>
    </source>
</evidence>
<keyword evidence="4 5" id="KW-0539">Nucleus</keyword>
<dbReference type="AlphaFoldDB" id="A0A4Q1BUD0"/>
<evidence type="ECO:0000256" key="1">
    <source>
        <dbReference type="ARBA" id="ARBA00002355"/>
    </source>
</evidence>
<dbReference type="InterPro" id="IPR024679">
    <property type="entry name" value="Ipi1_N"/>
</dbReference>
<dbReference type="GO" id="GO:0006364">
    <property type="term" value="P:rRNA processing"/>
    <property type="evidence" value="ECO:0007669"/>
    <property type="project" value="UniProtKB-UniRule"/>
</dbReference>
<dbReference type="PANTHER" id="PTHR16056:SF2">
    <property type="entry name" value="TESTIS-EXPRESSED PROTEIN 10"/>
    <property type="match status" value="1"/>
</dbReference>
<evidence type="ECO:0000256" key="3">
    <source>
        <dbReference type="ARBA" id="ARBA00006427"/>
    </source>
</evidence>
<dbReference type="GO" id="GO:0005634">
    <property type="term" value="C:nucleus"/>
    <property type="evidence" value="ECO:0007669"/>
    <property type="project" value="UniProtKB-SubCell"/>
</dbReference>
<evidence type="ECO:0000313" key="9">
    <source>
        <dbReference type="Proteomes" id="UP000289152"/>
    </source>
</evidence>
<dbReference type="VEuPathDB" id="FungiDB:TREMEDRAFT_67469"/>
<dbReference type="Pfam" id="PF12333">
    <property type="entry name" value="Ipi1_N"/>
    <property type="match status" value="1"/>
</dbReference>
<dbReference type="GO" id="GO:0120330">
    <property type="term" value="C:rixosome complex"/>
    <property type="evidence" value="ECO:0007669"/>
    <property type="project" value="UniProtKB-UniRule"/>
</dbReference>